<organism evidence="2 3">
    <name type="scientific">Saccoglossus kowalevskii</name>
    <name type="common">Acorn worm</name>
    <dbReference type="NCBI Taxonomy" id="10224"/>
    <lineage>
        <taxon>Eukaryota</taxon>
        <taxon>Metazoa</taxon>
        <taxon>Hemichordata</taxon>
        <taxon>Enteropneusta</taxon>
        <taxon>Harrimaniidae</taxon>
        <taxon>Saccoglossus</taxon>
    </lineage>
</organism>
<evidence type="ECO:0000256" key="1">
    <source>
        <dbReference type="SAM" id="SignalP"/>
    </source>
</evidence>
<feature type="chain" id="PRO_5047000897" evidence="1">
    <location>
        <begin position="20"/>
        <end position="121"/>
    </location>
</feature>
<dbReference type="GeneID" id="102807937"/>
<gene>
    <name evidence="3" type="primary">LOC102807937</name>
</gene>
<keyword evidence="1" id="KW-0732">Signal</keyword>
<dbReference type="RefSeq" id="XP_006818058.1">
    <property type="nucleotide sequence ID" value="XM_006817995.1"/>
</dbReference>
<reference evidence="3" key="1">
    <citation type="submission" date="2025-08" db="UniProtKB">
        <authorList>
            <consortium name="RefSeq"/>
        </authorList>
    </citation>
    <scope>IDENTIFICATION</scope>
    <source>
        <tissue evidence="3">Testes</tissue>
    </source>
</reference>
<evidence type="ECO:0000313" key="2">
    <source>
        <dbReference type="Proteomes" id="UP000694865"/>
    </source>
</evidence>
<sequence>MRFVIVTLISCLLCSTYSALPLKKSVFAKFLDNYKRNACHGVVCSEGKVCVVKHNHVGYCYPEWYAILLDEENGRRDEIEDASKASKEDKIGKEITNILNNLDMEEVLELKSFSRERTSDK</sequence>
<feature type="signal peptide" evidence="1">
    <location>
        <begin position="1"/>
        <end position="19"/>
    </location>
</feature>
<accession>A0ABM0MDG7</accession>
<dbReference type="Proteomes" id="UP000694865">
    <property type="component" value="Unplaced"/>
</dbReference>
<keyword evidence="2" id="KW-1185">Reference proteome</keyword>
<protein>
    <submittedName>
        <fullName evidence="3">Uncharacterized protein LOC102807937</fullName>
    </submittedName>
</protein>
<name>A0ABM0MDG7_SACKO</name>
<proteinExistence type="predicted"/>
<evidence type="ECO:0000313" key="3">
    <source>
        <dbReference type="RefSeq" id="XP_006818058.1"/>
    </source>
</evidence>